<feature type="region of interest" description="Disordered" evidence="1">
    <location>
        <begin position="48"/>
        <end position="68"/>
    </location>
</feature>
<feature type="compositionally biased region" description="Low complexity" evidence="1">
    <location>
        <begin position="57"/>
        <end position="68"/>
    </location>
</feature>
<dbReference type="EnsemblPlants" id="OMERI02G27890.1">
    <property type="protein sequence ID" value="OMERI02G27890.1"/>
    <property type="gene ID" value="OMERI02G27890"/>
</dbReference>
<evidence type="ECO:0000256" key="1">
    <source>
        <dbReference type="SAM" id="MobiDB-lite"/>
    </source>
</evidence>
<proteinExistence type="predicted"/>
<organism evidence="2">
    <name type="scientific">Oryza meridionalis</name>
    <dbReference type="NCBI Taxonomy" id="40149"/>
    <lineage>
        <taxon>Eukaryota</taxon>
        <taxon>Viridiplantae</taxon>
        <taxon>Streptophyta</taxon>
        <taxon>Embryophyta</taxon>
        <taxon>Tracheophyta</taxon>
        <taxon>Spermatophyta</taxon>
        <taxon>Magnoliopsida</taxon>
        <taxon>Liliopsida</taxon>
        <taxon>Poales</taxon>
        <taxon>Poaceae</taxon>
        <taxon>BOP clade</taxon>
        <taxon>Oryzoideae</taxon>
        <taxon>Oryzeae</taxon>
        <taxon>Oryzinae</taxon>
        <taxon>Oryza</taxon>
    </lineage>
</organism>
<dbReference type="HOGENOM" id="CLU_1024434_0_0_1"/>
<reference evidence="2" key="2">
    <citation type="submission" date="2018-05" db="EMBL/GenBank/DDBJ databases">
        <title>OmerRS3 (Oryza meridionalis Reference Sequence Version 3).</title>
        <authorList>
            <person name="Zhang J."/>
            <person name="Kudrna D."/>
            <person name="Lee S."/>
            <person name="Talag J."/>
            <person name="Welchert J."/>
            <person name="Wing R.A."/>
        </authorList>
    </citation>
    <scope>NUCLEOTIDE SEQUENCE [LARGE SCALE GENOMIC DNA]</scope>
    <source>
        <strain evidence="2">cv. OR44</strain>
    </source>
</reference>
<protein>
    <submittedName>
        <fullName evidence="2">Uncharacterized protein</fullName>
    </submittedName>
</protein>
<evidence type="ECO:0000313" key="2">
    <source>
        <dbReference type="EnsemblPlants" id="OMERI02G27890.1"/>
    </source>
</evidence>
<name>A0A0E0CQ52_9ORYZ</name>
<dbReference type="Proteomes" id="UP000008021">
    <property type="component" value="Chromosome 2"/>
</dbReference>
<keyword evidence="3" id="KW-1185">Reference proteome</keyword>
<evidence type="ECO:0000313" key="3">
    <source>
        <dbReference type="Proteomes" id="UP000008021"/>
    </source>
</evidence>
<dbReference type="Gramene" id="OMERI02G27890.1">
    <property type="protein sequence ID" value="OMERI02G27890.1"/>
    <property type="gene ID" value="OMERI02G27890"/>
</dbReference>
<reference evidence="2" key="1">
    <citation type="submission" date="2015-04" db="UniProtKB">
        <authorList>
            <consortium name="EnsemblPlants"/>
        </authorList>
    </citation>
    <scope>IDENTIFICATION</scope>
</reference>
<sequence>MEEVAEGRVPLGDAAVADSARRGRISPPPVVAASLSLSLSRGKWWRRPRMRRREGADGQQQAGRGRAVAAPPLASLSLSLSPFRRSSPSTLPAPDPLFPPLFPASGRRCPLRRRRLQLWLRVEREYGCGERCPQATTCTTRLLTWFLCQKSPRDASPGRKRAARPCRRRPAACLSLSFPFSLPSLITVHLAGTGSALSPSLPRIRSSLSTSPTPPPALAKGGKGIRVWRAVSTSNDVHNAAPHLVPLPKVTEGRVPWEKTRVSLGARLGCKN</sequence>
<accession>A0A0E0CQ52</accession>
<feature type="region of interest" description="Disordered" evidence="1">
    <location>
        <begin position="1"/>
        <end position="27"/>
    </location>
</feature>
<dbReference type="AlphaFoldDB" id="A0A0E0CQ52"/>